<protein>
    <recommendedName>
        <fullName evidence="3">Type II secretion system protein GspC N-terminal domain-containing protein</fullName>
    </recommendedName>
</protein>
<keyword evidence="2" id="KW-1185">Reference proteome</keyword>
<gene>
    <name evidence="1" type="ORF">FHS31_001346</name>
</gene>
<organism evidence="1 2">
    <name type="scientific">Sphingomonas vulcanisoli</name>
    <dbReference type="NCBI Taxonomy" id="1658060"/>
    <lineage>
        <taxon>Bacteria</taxon>
        <taxon>Pseudomonadati</taxon>
        <taxon>Pseudomonadota</taxon>
        <taxon>Alphaproteobacteria</taxon>
        <taxon>Sphingomonadales</taxon>
        <taxon>Sphingomonadaceae</taxon>
        <taxon>Sphingomonas</taxon>
    </lineage>
</organism>
<dbReference type="RefSeq" id="WP_167072613.1">
    <property type="nucleotide sequence ID" value="NZ_JAAOZC010000003.1"/>
</dbReference>
<evidence type="ECO:0000313" key="1">
    <source>
        <dbReference type="EMBL" id="NIJ07736.1"/>
    </source>
</evidence>
<reference evidence="1 2" key="1">
    <citation type="submission" date="2020-03" db="EMBL/GenBank/DDBJ databases">
        <title>Genomic Encyclopedia of Type Strains, Phase III (KMG-III): the genomes of soil and plant-associated and newly described type strains.</title>
        <authorList>
            <person name="Whitman W."/>
        </authorList>
    </citation>
    <scope>NUCLEOTIDE SEQUENCE [LARGE SCALE GENOMIC DNA]</scope>
    <source>
        <strain evidence="1 2">CECT 8804</strain>
    </source>
</reference>
<evidence type="ECO:0000313" key="2">
    <source>
        <dbReference type="Proteomes" id="UP000727456"/>
    </source>
</evidence>
<sequence>MRAGQAIGLLFLPLLGFAAFENVRGLRSARTERAIAVAAARPTSVVAAEGVAIPAADRGAAERALIKLLGDRAAALGVRLATGIVGAGVQGHSVASELVVTGGEAAVLRFATAIEAGLPTARLSRWTLTPVPEGLRLEGRAVAFWQSGKPAPSPNAIAVAAPGAALSPPTGLFAPATSAKVHGGFPAELIGIVGRIAVDPQAMLRLANGSTRTVAVGETVEGWKLVEISADRVRFRRGVEEKTLVLPTASE</sequence>
<dbReference type="Proteomes" id="UP000727456">
    <property type="component" value="Unassembled WGS sequence"/>
</dbReference>
<dbReference type="EMBL" id="JAAOZC010000003">
    <property type="protein sequence ID" value="NIJ07736.1"/>
    <property type="molecule type" value="Genomic_DNA"/>
</dbReference>
<comment type="caution">
    <text evidence="1">The sequence shown here is derived from an EMBL/GenBank/DDBJ whole genome shotgun (WGS) entry which is preliminary data.</text>
</comment>
<proteinExistence type="predicted"/>
<accession>A0ABX0TVW5</accession>
<name>A0ABX0TVW5_9SPHN</name>
<evidence type="ECO:0008006" key="3">
    <source>
        <dbReference type="Google" id="ProtNLM"/>
    </source>
</evidence>